<proteinExistence type="predicted"/>
<dbReference type="EMBL" id="AOIJ01000008">
    <property type="protein sequence ID" value="ELY85278.1"/>
    <property type="molecule type" value="Genomic_DNA"/>
</dbReference>
<reference evidence="1 2" key="1">
    <citation type="journal article" date="2014" name="PLoS Genet.">
        <title>Phylogenetically driven sequencing of extremely halophilic archaea reveals strategies for static and dynamic osmo-response.</title>
        <authorList>
            <person name="Becker E.A."/>
            <person name="Seitzer P.M."/>
            <person name="Tritt A."/>
            <person name="Larsen D."/>
            <person name="Krusor M."/>
            <person name="Yao A.I."/>
            <person name="Wu D."/>
            <person name="Madern D."/>
            <person name="Eisen J.A."/>
            <person name="Darling A.E."/>
            <person name="Facciotti M.T."/>
        </authorList>
    </citation>
    <scope>NUCLEOTIDE SEQUENCE [LARGE SCALE GENOMIC DNA]</scope>
    <source>
        <strain evidence="1 2">JCM 14663</strain>
    </source>
</reference>
<dbReference type="Proteomes" id="UP000011592">
    <property type="component" value="Unassembled WGS sequence"/>
</dbReference>
<keyword evidence="2" id="KW-1185">Reference proteome</keyword>
<comment type="caution">
    <text evidence="1">The sequence shown here is derived from an EMBL/GenBank/DDBJ whole genome shotgun (WGS) entry which is preliminary data.</text>
</comment>
<dbReference type="AlphaFoldDB" id="L9ZJD1"/>
<name>L9ZJD1_9EURY</name>
<organism evidence="1 2">
    <name type="scientific">Natrinema gari JCM 14663</name>
    <dbReference type="NCBI Taxonomy" id="1230459"/>
    <lineage>
        <taxon>Archaea</taxon>
        <taxon>Methanobacteriati</taxon>
        <taxon>Methanobacteriota</taxon>
        <taxon>Stenosarchaea group</taxon>
        <taxon>Halobacteria</taxon>
        <taxon>Halobacteriales</taxon>
        <taxon>Natrialbaceae</taxon>
        <taxon>Natrinema</taxon>
    </lineage>
</organism>
<sequence length="76" mass="8702">MSDRSRDDQTKRFNEEYSDDNFLKAVRECSIASTPKIAKEIGCNRKTALRRLTALEDDGELESEMVSDAKVWTISE</sequence>
<gene>
    <name evidence="1" type="ORF">C486_00260</name>
</gene>
<accession>L9ZJD1</accession>
<evidence type="ECO:0000313" key="2">
    <source>
        <dbReference type="Proteomes" id="UP000011592"/>
    </source>
</evidence>
<protein>
    <submittedName>
        <fullName evidence="1">Putative transcriptional regulator</fullName>
    </submittedName>
</protein>
<evidence type="ECO:0000313" key="1">
    <source>
        <dbReference type="EMBL" id="ELY85278.1"/>
    </source>
</evidence>